<name>A0A9W7WVV5_TRIRA</name>
<dbReference type="SMART" id="SM00060">
    <property type="entry name" value="FN3"/>
    <property type="match status" value="21"/>
</dbReference>
<dbReference type="SUPFAM" id="SSF49265">
    <property type="entry name" value="Fibronectin type III"/>
    <property type="match status" value="14"/>
</dbReference>
<evidence type="ECO:0000313" key="3">
    <source>
        <dbReference type="EMBL" id="KAI7809537.1"/>
    </source>
</evidence>
<gene>
    <name evidence="3" type="ORF">IRJ41_010869</name>
</gene>
<feature type="domain" description="Fibronectin type-III" evidence="2">
    <location>
        <begin position="522"/>
        <end position="608"/>
    </location>
</feature>
<feature type="domain" description="Fibronectin type-III" evidence="2">
    <location>
        <begin position="1978"/>
        <end position="2067"/>
    </location>
</feature>
<feature type="domain" description="Fibronectin type-III" evidence="2">
    <location>
        <begin position="113"/>
        <end position="203"/>
    </location>
</feature>
<dbReference type="Pfam" id="PF00041">
    <property type="entry name" value="fn3"/>
    <property type="match status" value="1"/>
</dbReference>
<dbReference type="Proteomes" id="UP001059041">
    <property type="component" value="Linkage Group LG5"/>
</dbReference>
<dbReference type="PROSITE" id="PS50853">
    <property type="entry name" value="FN3"/>
    <property type="match status" value="13"/>
</dbReference>
<protein>
    <recommendedName>
        <fullName evidence="2">Fibronectin type-III domain-containing protein</fullName>
    </recommendedName>
</protein>
<feature type="domain" description="Fibronectin type-III" evidence="2">
    <location>
        <begin position="2330"/>
        <end position="2426"/>
    </location>
</feature>
<feature type="domain" description="Fibronectin type-III" evidence="2">
    <location>
        <begin position="204"/>
        <end position="295"/>
    </location>
</feature>
<feature type="domain" description="Fibronectin type-III" evidence="2">
    <location>
        <begin position="1023"/>
        <end position="1109"/>
    </location>
</feature>
<dbReference type="PANTHER" id="PTHR47135:SF4">
    <property type="match status" value="1"/>
</dbReference>
<dbReference type="EMBL" id="JAFHDT010000005">
    <property type="protein sequence ID" value="KAI7809537.1"/>
    <property type="molecule type" value="Genomic_DNA"/>
</dbReference>
<dbReference type="Gene3D" id="2.60.40.10">
    <property type="entry name" value="Immunoglobulins"/>
    <property type="match status" value="17"/>
</dbReference>
<proteinExistence type="predicted"/>
<reference evidence="3" key="1">
    <citation type="submission" date="2021-02" db="EMBL/GenBank/DDBJ databases">
        <title>Comparative genomics reveals that relaxation of natural selection precedes convergent phenotypic evolution of cavefish.</title>
        <authorList>
            <person name="Peng Z."/>
        </authorList>
    </citation>
    <scope>NUCLEOTIDE SEQUENCE</scope>
    <source>
        <tissue evidence="3">Muscle</tissue>
    </source>
</reference>
<dbReference type="InterPro" id="IPR036116">
    <property type="entry name" value="FN3_sf"/>
</dbReference>
<comment type="caution">
    <text evidence="3">The sequence shown here is derived from an EMBL/GenBank/DDBJ whole genome shotgun (WGS) entry which is preliminary data.</text>
</comment>
<feature type="chain" id="PRO_5040920631" description="Fibronectin type-III domain-containing protein" evidence="1">
    <location>
        <begin position="25"/>
        <end position="2507"/>
    </location>
</feature>
<sequence>MRVLGTLWFFVTLVSLAQIKDATGADCNITSITSTAASSLLVKWNSFPSATSYLLDVRVVNSTTIAPVLVQLASSYTEKLVQGLRPGHNHIVTLKVFQFYYVMCINSLTAFTVPTTSQITFSKAISSTSIRFEWSSAFGSDKYILGVDKSLSPTTHHEEIFTTLSGQVNNLQPSTAYNCYIYSSNSAGLGAKSLVKTIRTLVQPPAGVTVVKVSQKIARVSWNSVPTVLIYQVTASANNKPSIPPVSWNATTLALEIPNLVPCTTYTIGVSSISMFLEPGEPSNVNYTTPNILPVTEISAEYNCIGASASVTWGEVFGATSYRAVVKDVQGTTHNCTSTSSSCQISTLSCGKSYTVQVIAVADCESISNASYVFETDAYRECSSNVILYSWAATNNTAYYKAIAQASDGEIRECLTVDTSCYFTNMMCGKNYTFTVSSFYSGELSCNSGNTTPLTVVTGAQSYVVEARGNRRDFYNCTSQGNNCMLTGLECGESLSVWIIAKNEFCTTDPVLGEVAETVPCPPQNVSAVETCTSTSATLSWIISNGAVFYLGVATHSNGTVHTCVSMATECEFQDLRCGETYDAYVLATNMQCNSSNSEHVTLRTAPCAPVGVGIVRACGVNQATVSWQTLQAGGQYTAVMENTNSPSLNCSTSGNTCNFPNLPCGLIYNVSVTYHDGHCSSLPSTVNQIRSGISLCSHQRHRKSKLCTTNSSSCNVTSLHCGANGQTLTCNSSSSSCNISGLLCGRTYNVSVTAASANCTGERSAIYRVNTGPCPPQNIQSVINCGNNTASVSWSRSNGSISSVATLECSQCNVTGLRCGQQYSVNMTASDNLCTSPPSPTVNTQSVPCAASSIRATLDCVLGTATVSWQYGAGAHGYVVSALGSVGHGATCTSNSSITNCELSPLQCGDGYGVTVQTLGNPCNVSAQMNGSLITGPCASQHLTVQYSPSIAQLFWNSTRTTNFTAVAVTEQGLTASCNTSSTTCALSGLECGQIYNITLTTHSSVCDSTADFDPIKTEPCPPQNVRANVNCPTLNATVTWEPSRFAVGYAAFLEGQNGHSTSCRTNQTYCSIPGLTCGTVYYVKVLAIGEVFNSSDSIGVNMTSAPCVPTNMSAIVDCASDSALVSWSASVGAENYSVTALGSGGQEVSCSTQQNHCNISSLYCGQLYELTLTATNQHCEITTTTNVTFQSKPCAPSRAIVDKACGNDTVLLSWEESDGVDYYSARALSQGGQEKLCNSTSSVCYFSNLLCGETYAFTVTAYSGRCQSNTSVPEYLTTDPCRPENVTAHVSCDSNTVRLDWSNARGVSLYNVMATGSLGYSNAFNTSTNNLSVSLPCGQSYSVTVQGQSQDCDSPLSAPALFILAPCAPLDLVTYVECTDQTGAVSWGSSDGANMYTATATGQDGHTHLCVTNGTSCTWEDLHCGETYNVTVTANDSRCTSPRSNATYIHTAPCVPQAVMPTLDCGTGVATLNWASSAGAETYNVSADNGAGHTLQFSTNVTNGFLSNLLCGQTYLITVRALNRQCSSAPSSPANMWSVPCVPQSVVSALDCLSNSALVQWIISQGAESYLVVAAGTDGHRAKCNATAPQCNLQELHCSTSYNISVIAVKQQCNTSMSSTVQTKTAPCVPAHVQGSVDCASGNVSMSWNQSVGAVSYSAVAQGNAGYASVCNSTGTTCAFSDLLCGMNYSLAVSASDGTCVTAPSQPVVLSTVPCKAQNASVQMSCSTNTAVVTWEPSDRVTSHIVRAIGSDGHRINCTSSNDSCILTSMHCGQNYNVTVAALDGACDSSNTFLVLQSAPCAPSNILTSLLCTTQNYGLVSVSWGQANGAQSYVAEAISADGHSSSCNSSTTSCDLQGLHCGQIYNVSVYSLANGCQSVKSAMSQVQTAPCPPQNVSAQVQCALGSVQVSWSPVVNAEQFRVVLAAHSTGVISSCNSTGTQCSINNLPCNERFNLSVVAVRGSCQSQPSSSLIASAPCAPQGVNGTIDCITNSAWVSWNVNNGAESYTVLAVGDDGHTSNCSTTNTTCSVSDLGCGKSYNFTVTASNTACQSIPSSSFHLETAPCALSSIVAVAECHSSVIQVQWQRAQIGSSLYIATGEGQDRSLLTCNSSASSCNLTNVQCGMEYTIIVAASSNRCSNLRSSPYKISTAPCQPTAVEAHTECHTNDVFVSWQPSYVAREYALTVVGRSGDRLMHRTTNSNFTLTDLRCGNTYYLSVSASHANCTSVPSPNITFNTMPCKPANLTLGVHCGNSSASLSWTGSVGAVSYVGLAQSDNGTTIYCHSTNTSCSLQGLVCGTVYNFTVQASDGICNSSYSDSLIGGAAPCPPAGLSAVPRQIANVTQILRASWFAGNCPNSEYLLQVNGGILGNAQALFEVASYWTSRTFFEIPLPCGSSYNATIRARNFAGSSVESTAVSGTTVPCAPANVTYSAATTVAWNASIYATNYTVYGVTFSGRTRLCMTSQLLCSVGNISSGYIVVTASNSAGESEYSLPVLVTAGLGRR</sequence>
<keyword evidence="1" id="KW-0732">Signal</keyword>
<dbReference type="CDD" id="cd00063">
    <property type="entry name" value="FN3"/>
    <property type="match status" value="3"/>
</dbReference>
<organism evidence="3 4">
    <name type="scientific">Triplophysa rosa</name>
    <name type="common">Cave loach</name>
    <dbReference type="NCBI Taxonomy" id="992332"/>
    <lineage>
        <taxon>Eukaryota</taxon>
        <taxon>Metazoa</taxon>
        <taxon>Chordata</taxon>
        <taxon>Craniata</taxon>
        <taxon>Vertebrata</taxon>
        <taxon>Euteleostomi</taxon>
        <taxon>Actinopterygii</taxon>
        <taxon>Neopterygii</taxon>
        <taxon>Teleostei</taxon>
        <taxon>Ostariophysi</taxon>
        <taxon>Cypriniformes</taxon>
        <taxon>Nemacheilidae</taxon>
        <taxon>Triplophysa</taxon>
    </lineage>
</organism>
<keyword evidence="4" id="KW-1185">Reference proteome</keyword>
<evidence type="ECO:0000256" key="1">
    <source>
        <dbReference type="SAM" id="SignalP"/>
    </source>
</evidence>
<feature type="domain" description="Fibronectin type-III" evidence="2">
    <location>
        <begin position="1457"/>
        <end position="1543"/>
    </location>
</feature>
<feature type="signal peptide" evidence="1">
    <location>
        <begin position="1"/>
        <end position="24"/>
    </location>
</feature>
<feature type="domain" description="Fibronectin type-III" evidence="2">
    <location>
        <begin position="1197"/>
        <end position="1283"/>
    </location>
</feature>
<feature type="domain" description="Fibronectin type-III" evidence="2">
    <location>
        <begin position="2243"/>
        <end position="2329"/>
    </location>
</feature>
<evidence type="ECO:0000259" key="2">
    <source>
        <dbReference type="PROSITE" id="PS50853"/>
    </source>
</evidence>
<feature type="domain" description="Fibronectin type-III" evidence="2">
    <location>
        <begin position="1110"/>
        <end position="1196"/>
    </location>
</feature>
<dbReference type="InterPro" id="IPR013783">
    <property type="entry name" value="Ig-like_fold"/>
</dbReference>
<accession>A0A9W7WVV5</accession>
<dbReference type="PANTHER" id="PTHR47135">
    <property type="entry name" value="FIBRONECTIN TYPE III DOMAIN-CONTAINING PROTEIN 7"/>
    <property type="match status" value="1"/>
</dbReference>
<dbReference type="InterPro" id="IPR003961">
    <property type="entry name" value="FN3_dom"/>
</dbReference>
<evidence type="ECO:0000313" key="4">
    <source>
        <dbReference type="Proteomes" id="UP001059041"/>
    </source>
</evidence>
<feature type="domain" description="Fibronectin type-III" evidence="2">
    <location>
        <begin position="2153"/>
        <end position="2242"/>
    </location>
</feature>
<feature type="domain" description="Fibronectin type-III" evidence="2">
    <location>
        <begin position="1631"/>
        <end position="1717"/>
    </location>
</feature>
<feature type="domain" description="Fibronectin type-III" evidence="2">
    <location>
        <begin position="1370"/>
        <end position="1456"/>
    </location>
</feature>